<dbReference type="AlphaFoldDB" id="W2SWE3"/>
<dbReference type="PANTHER" id="PTHR10024:SF368">
    <property type="entry name" value="C2 DOMAIN-CONTAINING PROTEIN"/>
    <property type="match status" value="1"/>
</dbReference>
<dbReference type="InterPro" id="IPR035892">
    <property type="entry name" value="C2_domain_sf"/>
</dbReference>
<dbReference type="GO" id="GO:0030672">
    <property type="term" value="C:synaptic vesicle membrane"/>
    <property type="evidence" value="ECO:0007669"/>
    <property type="project" value="TreeGrafter"/>
</dbReference>
<dbReference type="GO" id="GO:0005544">
    <property type="term" value="F:calcium-dependent phospholipid binding"/>
    <property type="evidence" value="ECO:0007669"/>
    <property type="project" value="TreeGrafter"/>
</dbReference>
<dbReference type="GO" id="GO:0000149">
    <property type="term" value="F:SNARE binding"/>
    <property type="evidence" value="ECO:0007669"/>
    <property type="project" value="TreeGrafter"/>
</dbReference>
<dbReference type="OrthoDB" id="5864499at2759"/>
<sequence>MENDVMASPFWWRAKRHPRMFRKCTSPRSRSSEECRDNFDNIEGMNFIAKHFFEYQSFVNMPHKAIQLHKTPPSQAGTDPSVGWAPKNMNRAGKNQPAPAARANRLHRDDKNGVGAIITELKEEKVAPHKDAWTKFLSNEDPGQRTVFDSELEDRVLETEEETLPERISRISADDLEFQMAYNASKSSSDADCELLTILTYAPQVQFVTATVKRAKALPYNNSPFARIMLFDGRRLLEQKQTTVNPSVGHKSSLDTSSKPSSSSVSSSLSSSSGDASFSESFLFHVTPSKLDRCHIVIEMFDHDTSGQPLSVGHCVIGRMGDITGHAHWIQMLKKNGLPVCMWHRIGVN</sequence>
<feature type="compositionally biased region" description="Low complexity" evidence="1">
    <location>
        <begin position="254"/>
        <end position="266"/>
    </location>
</feature>
<dbReference type="Gene3D" id="2.60.40.150">
    <property type="entry name" value="C2 domain"/>
    <property type="match status" value="1"/>
</dbReference>
<gene>
    <name evidence="3" type="ORF">NECAME_04163</name>
</gene>
<keyword evidence="4" id="KW-1185">Reference proteome</keyword>
<organism evidence="3 4">
    <name type="scientific">Necator americanus</name>
    <name type="common">Human hookworm</name>
    <dbReference type="NCBI Taxonomy" id="51031"/>
    <lineage>
        <taxon>Eukaryota</taxon>
        <taxon>Metazoa</taxon>
        <taxon>Ecdysozoa</taxon>
        <taxon>Nematoda</taxon>
        <taxon>Chromadorea</taxon>
        <taxon>Rhabditida</taxon>
        <taxon>Rhabditina</taxon>
        <taxon>Rhabditomorpha</taxon>
        <taxon>Strongyloidea</taxon>
        <taxon>Ancylostomatidae</taxon>
        <taxon>Bunostominae</taxon>
        <taxon>Necator</taxon>
    </lineage>
</organism>
<dbReference type="GO" id="GO:0048791">
    <property type="term" value="P:calcium ion-regulated exocytosis of neurotransmitter"/>
    <property type="evidence" value="ECO:0007669"/>
    <property type="project" value="TreeGrafter"/>
</dbReference>
<reference evidence="4" key="1">
    <citation type="journal article" date="2014" name="Nat. Genet.">
        <title>Genome of the human hookworm Necator americanus.</title>
        <authorList>
            <person name="Tang Y.T."/>
            <person name="Gao X."/>
            <person name="Rosa B.A."/>
            <person name="Abubucker S."/>
            <person name="Hallsworth-Pepin K."/>
            <person name="Martin J."/>
            <person name="Tyagi R."/>
            <person name="Heizer E."/>
            <person name="Zhang X."/>
            <person name="Bhonagiri-Palsikar V."/>
            <person name="Minx P."/>
            <person name="Warren W.C."/>
            <person name="Wang Q."/>
            <person name="Zhan B."/>
            <person name="Hotez P.J."/>
            <person name="Sternberg P.W."/>
            <person name="Dougall A."/>
            <person name="Gaze S.T."/>
            <person name="Mulvenna J."/>
            <person name="Sotillo J."/>
            <person name="Ranganathan S."/>
            <person name="Rabelo E.M."/>
            <person name="Wilson R.K."/>
            <person name="Felgner P.L."/>
            <person name="Bethony J."/>
            <person name="Hawdon J.M."/>
            <person name="Gasser R.B."/>
            <person name="Loukas A."/>
            <person name="Mitreva M."/>
        </authorList>
    </citation>
    <scope>NUCLEOTIDE SEQUENCE [LARGE SCALE GENOMIC DNA]</scope>
</reference>
<dbReference type="InterPro" id="IPR000008">
    <property type="entry name" value="C2_dom"/>
</dbReference>
<dbReference type="SMART" id="SM00239">
    <property type="entry name" value="C2"/>
    <property type="match status" value="1"/>
</dbReference>
<dbReference type="GO" id="GO:0005509">
    <property type="term" value="F:calcium ion binding"/>
    <property type="evidence" value="ECO:0007669"/>
    <property type="project" value="TreeGrafter"/>
</dbReference>
<feature type="region of interest" description="Disordered" evidence="1">
    <location>
        <begin position="241"/>
        <end position="266"/>
    </location>
</feature>
<dbReference type="EMBL" id="KI660398">
    <property type="protein sequence ID" value="ETN73945.1"/>
    <property type="molecule type" value="Genomic_DNA"/>
</dbReference>
<dbReference type="GO" id="GO:0030276">
    <property type="term" value="F:clathrin binding"/>
    <property type="evidence" value="ECO:0007669"/>
    <property type="project" value="TreeGrafter"/>
</dbReference>
<feature type="domain" description="C2" evidence="2">
    <location>
        <begin position="207"/>
        <end position="332"/>
    </location>
</feature>
<evidence type="ECO:0000256" key="1">
    <source>
        <dbReference type="SAM" id="MobiDB-lite"/>
    </source>
</evidence>
<dbReference type="KEGG" id="nai:NECAME_04163"/>
<dbReference type="GO" id="GO:0031045">
    <property type="term" value="C:dense core granule"/>
    <property type="evidence" value="ECO:0007669"/>
    <property type="project" value="TreeGrafter"/>
</dbReference>
<dbReference type="GO" id="GO:0030424">
    <property type="term" value="C:axon"/>
    <property type="evidence" value="ECO:0007669"/>
    <property type="project" value="TreeGrafter"/>
</dbReference>
<name>W2SWE3_NECAM</name>
<dbReference type="GO" id="GO:0001786">
    <property type="term" value="F:phosphatidylserine binding"/>
    <property type="evidence" value="ECO:0007669"/>
    <property type="project" value="TreeGrafter"/>
</dbReference>
<evidence type="ECO:0000259" key="2">
    <source>
        <dbReference type="SMART" id="SM00239"/>
    </source>
</evidence>
<protein>
    <submittedName>
        <fullName evidence="3">C2 domain protein</fullName>
    </submittedName>
</protein>
<accession>W2SWE3</accession>
<evidence type="ECO:0000313" key="4">
    <source>
        <dbReference type="Proteomes" id="UP000053676"/>
    </source>
</evidence>
<dbReference type="STRING" id="51031.W2SWE3"/>
<dbReference type="SUPFAM" id="SSF49562">
    <property type="entry name" value="C2 domain (Calcium/lipid-binding domain, CaLB)"/>
    <property type="match status" value="1"/>
</dbReference>
<dbReference type="GO" id="GO:0005886">
    <property type="term" value="C:plasma membrane"/>
    <property type="evidence" value="ECO:0007669"/>
    <property type="project" value="TreeGrafter"/>
</dbReference>
<evidence type="ECO:0000313" key="3">
    <source>
        <dbReference type="EMBL" id="ETN73945.1"/>
    </source>
</evidence>
<dbReference type="Proteomes" id="UP000053676">
    <property type="component" value="Unassembled WGS sequence"/>
</dbReference>
<dbReference type="GO" id="GO:0048488">
    <property type="term" value="P:synaptic vesicle endocytosis"/>
    <property type="evidence" value="ECO:0007669"/>
    <property type="project" value="TreeGrafter"/>
</dbReference>
<proteinExistence type="predicted"/>
<dbReference type="PANTHER" id="PTHR10024">
    <property type="entry name" value="SYNAPTOTAGMIN"/>
    <property type="match status" value="1"/>
</dbReference>
<dbReference type="OMA" id="RSPKVQY"/>